<proteinExistence type="predicted"/>
<evidence type="ECO:0000313" key="3">
    <source>
        <dbReference type="Proteomes" id="UP001497644"/>
    </source>
</evidence>
<evidence type="ECO:0000256" key="1">
    <source>
        <dbReference type="SAM" id="MobiDB-lite"/>
    </source>
</evidence>
<name>A0AAV2NQ33_9HYME</name>
<accession>A0AAV2NQ33</accession>
<gene>
    <name evidence="2" type="ORF">LPLAT_LOCUS8232</name>
</gene>
<protein>
    <submittedName>
        <fullName evidence="2">Uncharacterized protein</fullName>
    </submittedName>
</protein>
<reference evidence="2" key="1">
    <citation type="submission" date="2024-04" db="EMBL/GenBank/DDBJ databases">
        <authorList>
            <consortium name="Molecular Ecology Group"/>
        </authorList>
    </citation>
    <scope>NUCLEOTIDE SEQUENCE</scope>
</reference>
<dbReference type="Proteomes" id="UP001497644">
    <property type="component" value="Chromosome 3"/>
</dbReference>
<evidence type="ECO:0000313" key="2">
    <source>
        <dbReference type="EMBL" id="CAL1682419.1"/>
    </source>
</evidence>
<organism evidence="2 3">
    <name type="scientific">Lasius platythorax</name>
    <dbReference type="NCBI Taxonomy" id="488582"/>
    <lineage>
        <taxon>Eukaryota</taxon>
        <taxon>Metazoa</taxon>
        <taxon>Ecdysozoa</taxon>
        <taxon>Arthropoda</taxon>
        <taxon>Hexapoda</taxon>
        <taxon>Insecta</taxon>
        <taxon>Pterygota</taxon>
        <taxon>Neoptera</taxon>
        <taxon>Endopterygota</taxon>
        <taxon>Hymenoptera</taxon>
        <taxon>Apocrita</taxon>
        <taxon>Aculeata</taxon>
        <taxon>Formicoidea</taxon>
        <taxon>Formicidae</taxon>
        <taxon>Formicinae</taxon>
        <taxon>Lasius</taxon>
        <taxon>Lasius</taxon>
    </lineage>
</organism>
<dbReference type="EMBL" id="OZ034826">
    <property type="protein sequence ID" value="CAL1682419.1"/>
    <property type="molecule type" value="Genomic_DNA"/>
</dbReference>
<keyword evidence="3" id="KW-1185">Reference proteome</keyword>
<feature type="compositionally biased region" description="Low complexity" evidence="1">
    <location>
        <begin position="8"/>
        <end position="20"/>
    </location>
</feature>
<feature type="region of interest" description="Disordered" evidence="1">
    <location>
        <begin position="1"/>
        <end position="20"/>
    </location>
</feature>
<sequence length="148" mass="16360">MAFPSPRPVRSSSSKSLRTSLTSFPRPFCSFHVFRLCNLPFPPPPLTLPSPTVGRSTPEVAPLNRSVQIQSRVQWILSSSSSSLSPSFVRGLSNLGFGTQREPPRGWLVRFHQHIQRYLAIQQGVAKSEVTCRLSGRALLSSEITVSN</sequence>
<dbReference type="AlphaFoldDB" id="A0AAV2NQ33"/>